<dbReference type="Gene3D" id="2.20.140.10">
    <property type="entry name" value="WGR domain"/>
    <property type="match status" value="1"/>
</dbReference>
<dbReference type="InterPro" id="IPR049809">
    <property type="entry name" value="YehF/YfeS-like_WGR"/>
</dbReference>
<dbReference type="PROSITE" id="PS51977">
    <property type="entry name" value="WGR"/>
    <property type="match status" value="1"/>
</dbReference>
<name>A0A8G0ZVP5_9RHOB</name>
<reference evidence="3" key="1">
    <citation type="submission" date="2021-02" db="EMBL/GenBank/DDBJ databases">
        <title>Rhodobacter shimadae sp. nov., an aerobic anoxygenic phototrophic bacterium isolated from a hot spring.</title>
        <authorList>
            <person name="Muramatsu S."/>
            <person name="Haruta S."/>
            <person name="Hirose S."/>
            <person name="Hanada S."/>
        </authorList>
    </citation>
    <scope>NUCLEOTIDE SEQUENCE</scope>
    <source>
        <strain evidence="3">N10</strain>
        <plasmid evidence="3">unnamed1</plasmid>
    </source>
</reference>
<keyword evidence="3" id="KW-0614">Plasmid</keyword>
<dbReference type="SUPFAM" id="SSF142921">
    <property type="entry name" value="WGR domain-like"/>
    <property type="match status" value="1"/>
</dbReference>
<feature type="region of interest" description="Disordered" evidence="1">
    <location>
        <begin position="1"/>
        <end position="22"/>
    </location>
</feature>
<feature type="compositionally biased region" description="Basic and acidic residues" evidence="1">
    <location>
        <begin position="1"/>
        <end position="19"/>
    </location>
</feature>
<dbReference type="KEGG" id="nsm:JO391_20755"/>
<dbReference type="Pfam" id="PF05406">
    <property type="entry name" value="WGR"/>
    <property type="match status" value="1"/>
</dbReference>
<dbReference type="EMBL" id="CP069371">
    <property type="protein sequence ID" value="QYZ72181.1"/>
    <property type="molecule type" value="Genomic_DNA"/>
</dbReference>
<proteinExistence type="predicted"/>
<dbReference type="AlphaFoldDB" id="A0A8G0ZVP5"/>
<geneLocation type="plasmid" evidence="3 4">
    <name>unnamed1</name>
</geneLocation>
<keyword evidence="4" id="KW-1185">Reference proteome</keyword>
<feature type="domain" description="WGR" evidence="2">
    <location>
        <begin position="19"/>
        <end position="114"/>
    </location>
</feature>
<evidence type="ECO:0000259" key="2">
    <source>
        <dbReference type="PROSITE" id="PS51977"/>
    </source>
</evidence>
<dbReference type="SMART" id="SM00773">
    <property type="entry name" value="WGR"/>
    <property type="match status" value="1"/>
</dbReference>
<sequence length="114" mass="12510">MNRSARIDSEKQLDLEGSKSESVQGRTAMALAHLHRIDSEGNMARLYCIDVAATLFGDVSVLRTWGRIGTHGRTSIETCASVEEAERAASHTLRQKMRRGYLPAGQMVPPDLAV</sequence>
<evidence type="ECO:0000313" key="4">
    <source>
        <dbReference type="Proteomes" id="UP000826300"/>
    </source>
</evidence>
<dbReference type="InterPro" id="IPR036930">
    <property type="entry name" value="WGR_dom_sf"/>
</dbReference>
<gene>
    <name evidence="3" type="ORF">JO391_20755</name>
</gene>
<accession>A0A8G0ZVP5</accession>
<organism evidence="3 4">
    <name type="scientific">Neotabrizicola shimadae</name>
    <dbReference type="NCBI Taxonomy" id="2807096"/>
    <lineage>
        <taxon>Bacteria</taxon>
        <taxon>Pseudomonadati</taxon>
        <taxon>Pseudomonadota</taxon>
        <taxon>Alphaproteobacteria</taxon>
        <taxon>Rhodobacterales</taxon>
        <taxon>Paracoccaceae</taxon>
        <taxon>Neotabrizicola</taxon>
    </lineage>
</organism>
<evidence type="ECO:0000313" key="3">
    <source>
        <dbReference type="EMBL" id="QYZ72181.1"/>
    </source>
</evidence>
<protein>
    <submittedName>
        <fullName evidence="3">WGR domain-containing protein</fullName>
    </submittedName>
</protein>
<evidence type="ECO:0000256" key="1">
    <source>
        <dbReference type="SAM" id="MobiDB-lite"/>
    </source>
</evidence>
<dbReference type="InterPro" id="IPR008893">
    <property type="entry name" value="WGR_domain"/>
</dbReference>
<dbReference type="CDD" id="cd07996">
    <property type="entry name" value="WGR_MMR_like"/>
    <property type="match status" value="1"/>
</dbReference>
<dbReference type="Proteomes" id="UP000826300">
    <property type="component" value="Plasmid unnamed1"/>
</dbReference>